<keyword evidence="2" id="KW-1185">Reference proteome</keyword>
<dbReference type="BioCyc" id="PSP1104324:GJSN-922-MONOMER"/>
<evidence type="ECO:0000313" key="1">
    <source>
        <dbReference type="EMBL" id="AET32383.1"/>
    </source>
</evidence>
<protein>
    <submittedName>
        <fullName evidence="1">Uncharacterized protein</fullName>
    </submittedName>
</protein>
<dbReference type="EMBL" id="CP003098">
    <property type="protein sequence ID" value="AET32383.1"/>
    <property type="molecule type" value="Genomic_DNA"/>
</dbReference>
<evidence type="ECO:0000313" key="2">
    <source>
        <dbReference type="Proteomes" id="UP000005867"/>
    </source>
</evidence>
<gene>
    <name evidence="1" type="ORF">P186_0942</name>
</gene>
<dbReference type="KEGG" id="pyr:P186_0942"/>
<accession>G7VBF3</accession>
<dbReference type="AlphaFoldDB" id="G7VBF3"/>
<dbReference type="Proteomes" id="UP000005867">
    <property type="component" value="Chromosome"/>
</dbReference>
<dbReference type="HOGENOM" id="CLU_2597895_0_0_2"/>
<name>G7VBF3_9CREN</name>
<sequence length="79" mass="8957">MGFSISKRGLKALMCCALISSSAGAGRYLKKRIESESLRELALLAPQLLYLKKRIESTSSTSLPSHSFSYWYLKKRIER</sequence>
<reference evidence="1 2" key="1">
    <citation type="journal article" date="2012" name="J. Bacteriol.">
        <title>Complete genome sequence of strain 1860, a crenarchaeon of the genus pyrobaculum able to grow with various electron acceptors.</title>
        <authorList>
            <person name="Mardanov A.V."/>
            <person name="Gumerov V.M."/>
            <person name="Slobodkina G.B."/>
            <person name="Beletsky A.V."/>
            <person name="Bonch-Osmolovskaya E.A."/>
            <person name="Ravin N.V."/>
            <person name="Skryabin K.G."/>
        </authorList>
    </citation>
    <scope>NUCLEOTIDE SEQUENCE [LARGE SCALE GENOMIC DNA]</scope>
    <source>
        <strain evidence="1 2">1860</strain>
    </source>
</reference>
<proteinExistence type="predicted"/>
<organism evidence="1 2">
    <name type="scientific">Pyrobaculum ferrireducens</name>
    <dbReference type="NCBI Taxonomy" id="1104324"/>
    <lineage>
        <taxon>Archaea</taxon>
        <taxon>Thermoproteota</taxon>
        <taxon>Thermoprotei</taxon>
        <taxon>Thermoproteales</taxon>
        <taxon>Thermoproteaceae</taxon>
        <taxon>Pyrobaculum</taxon>
    </lineage>
</organism>